<dbReference type="GO" id="GO:0004177">
    <property type="term" value="F:aminopeptidase activity"/>
    <property type="evidence" value="ECO:0007669"/>
    <property type="project" value="UniProtKB-KW"/>
</dbReference>
<organism evidence="3 4">
    <name type="scientific">Sporobacter termitidis DSM 10068</name>
    <dbReference type="NCBI Taxonomy" id="1123282"/>
    <lineage>
        <taxon>Bacteria</taxon>
        <taxon>Bacillati</taxon>
        <taxon>Bacillota</taxon>
        <taxon>Clostridia</taxon>
        <taxon>Eubacteriales</taxon>
        <taxon>Oscillospiraceae</taxon>
        <taxon>Sporobacter</taxon>
    </lineage>
</organism>
<dbReference type="InterPro" id="IPR050659">
    <property type="entry name" value="Peptidase_M24B"/>
</dbReference>
<dbReference type="SUPFAM" id="SSF53092">
    <property type="entry name" value="Creatinase/prolidase N-terminal domain"/>
    <property type="match status" value="1"/>
</dbReference>
<dbReference type="STRING" id="1123282.SAMN02745823_01501"/>
<dbReference type="InterPro" id="IPR036005">
    <property type="entry name" value="Creatinase/aminopeptidase-like"/>
</dbReference>
<keyword evidence="4" id="KW-1185">Reference proteome</keyword>
<keyword evidence="3" id="KW-0031">Aminopeptidase</keyword>
<dbReference type="RefSeq" id="WP_073077307.1">
    <property type="nucleotide sequence ID" value="NZ_FQXV01000004.1"/>
</dbReference>
<dbReference type="InterPro" id="IPR000994">
    <property type="entry name" value="Pept_M24"/>
</dbReference>
<protein>
    <submittedName>
        <fullName evidence="3">Xaa-Pro aminopeptidase</fullName>
    </submittedName>
</protein>
<name>A0A1M5WZW7_9FIRM</name>
<gene>
    <name evidence="3" type="ORF">SAMN02745823_01501</name>
</gene>
<dbReference type="Pfam" id="PF00557">
    <property type="entry name" value="Peptidase_M24"/>
    <property type="match status" value="1"/>
</dbReference>
<dbReference type="EMBL" id="FQXV01000004">
    <property type="protein sequence ID" value="SHH93206.1"/>
    <property type="molecule type" value="Genomic_DNA"/>
</dbReference>
<reference evidence="3 4" key="1">
    <citation type="submission" date="2016-11" db="EMBL/GenBank/DDBJ databases">
        <authorList>
            <person name="Jaros S."/>
            <person name="Januszkiewicz K."/>
            <person name="Wedrychowicz H."/>
        </authorList>
    </citation>
    <scope>NUCLEOTIDE SEQUENCE [LARGE SCALE GENOMIC DNA]</scope>
    <source>
        <strain evidence="3 4">DSM 10068</strain>
    </source>
</reference>
<dbReference type="PANTHER" id="PTHR46112">
    <property type="entry name" value="AMINOPEPTIDASE"/>
    <property type="match status" value="1"/>
</dbReference>
<dbReference type="Gene3D" id="3.40.350.10">
    <property type="entry name" value="Creatinase/prolidase N-terminal domain"/>
    <property type="match status" value="1"/>
</dbReference>
<accession>A0A1M5WZW7</accession>
<dbReference type="InterPro" id="IPR000587">
    <property type="entry name" value="Creatinase_N"/>
</dbReference>
<feature type="domain" description="Creatinase N-terminal" evidence="2">
    <location>
        <begin position="4"/>
        <end position="129"/>
    </location>
</feature>
<evidence type="ECO:0000259" key="2">
    <source>
        <dbReference type="Pfam" id="PF01321"/>
    </source>
</evidence>
<keyword evidence="3" id="KW-0378">Hydrolase</keyword>
<dbReference type="Pfam" id="PF01321">
    <property type="entry name" value="Creatinase_N"/>
    <property type="match status" value="1"/>
</dbReference>
<dbReference type="AlphaFoldDB" id="A0A1M5WZW7"/>
<keyword evidence="3" id="KW-0645">Protease</keyword>
<dbReference type="PANTHER" id="PTHR46112:SF3">
    <property type="entry name" value="AMINOPEPTIDASE YPDF"/>
    <property type="match status" value="1"/>
</dbReference>
<evidence type="ECO:0000259" key="1">
    <source>
        <dbReference type="Pfam" id="PF00557"/>
    </source>
</evidence>
<proteinExistence type="predicted"/>
<feature type="domain" description="Peptidase M24" evidence="1">
    <location>
        <begin position="141"/>
        <end position="338"/>
    </location>
</feature>
<dbReference type="InterPro" id="IPR029149">
    <property type="entry name" value="Creatin/AminoP/Spt16_N"/>
</dbReference>
<dbReference type="Gene3D" id="3.90.230.10">
    <property type="entry name" value="Creatinase/methionine aminopeptidase superfamily"/>
    <property type="match status" value="1"/>
</dbReference>
<sequence length="354" mass="38288">MNNLEKIKAAVKTGGIDAVMITSESNRQYATGFHSSAGVVVVTADNAWFFTDSRYIEAAANAIDGAEVLIADREEPYSKRINKIIGDAGIKTLGFEDERLTYAEYMEWTGKLTAKLRPAQQVLSGLRAVKSREDLDGLILVQRIAEKAFGELLPLVSEKITERELAAELVYKMMKNGADDKSFDPIVVSGERSSMPHGVPTDARIQKGFLTIDFGARKNGWCSDTTRTLCVGKPDEEMDQIYHTVLNAQLAGIAAARAGVKGSAIDGAARRVIDEAGYGKFFGHGFGHGLGLEVHETPSAGPSYDKEIPEGAVISAEPGIYIPGKYGVRIEDVVYVTKDGCENITNLPKALLVV</sequence>
<evidence type="ECO:0000313" key="4">
    <source>
        <dbReference type="Proteomes" id="UP000183995"/>
    </source>
</evidence>
<dbReference type="OrthoDB" id="9806388at2"/>
<dbReference type="SUPFAM" id="SSF55920">
    <property type="entry name" value="Creatinase/aminopeptidase"/>
    <property type="match status" value="1"/>
</dbReference>
<evidence type="ECO:0000313" key="3">
    <source>
        <dbReference type="EMBL" id="SHH93206.1"/>
    </source>
</evidence>
<dbReference type="Proteomes" id="UP000183995">
    <property type="component" value="Unassembled WGS sequence"/>
</dbReference>